<dbReference type="EMBL" id="CANTFM010000277">
    <property type="protein sequence ID" value="CAI5716961.1"/>
    <property type="molecule type" value="Genomic_DNA"/>
</dbReference>
<accession>A0AAV0T8G0</accession>
<dbReference type="SUPFAM" id="SSF47473">
    <property type="entry name" value="EF-hand"/>
    <property type="match status" value="1"/>
</dbReference>
<dbReference type="Gene3D" id="3.90.70.10">
    <property type="entry name" value="Cysteine proteinases"/>
    <property type="match status" value="2"/>
</dbReference>
<dbReference type="Gene3D" id="2.30.30.140">
    <property type="match status" value="1"/>
</dbReference>
<dbReference type="InterPro" id="IPR018247">
    <property type="entry name" value="EF_Hand_1_Ca_BS"/>
</dbReference>
<evidence type="ECO:0008006" key="8">
    <source>
        <dbReference type="Google" id="ProtNLM"/>
    </source>
</evidence>
<dbReference type="PROSITE" id="PS00972">
    <property type="entry name" value="USP_1"/>
    <property type="match status" value="1"/>
</dbReference>
<dbReference type="GO" id="GO:0016579">
    <property type="term" value="P:protein deubiquitination"/>
    <property type="evidence" value="ECO:0007669"/>
    <property type="project" value="InterPro"/>
</dbReference>
<protein>
    <recommendedName>
        <fullName evidence="8">Ubiquitinyl hydrolase 1</fullName>
    </recommendedName>
</protein>
<dbReference type="InterPro" id="IPR035927">
    <property type="entry name" value="DUSP-like_sf"/>
</dbReference>
<keyword evidence="1" id="KW-0106">Calcium</keyword>
<dbReference type="Proteomes" id="UP001162029">
    <property type="component" value="Unassembled WGS sequence"/>
</dbReference>
<feature type="domain" description="EF-hand" evidence="3">
    <location>
        <begin position="169"/>
        <end position="204"/>
    </location>
</feature>
<dbReference type="Pfam" id="PF00443">
    <property type="entry name" value="UCH"/>
    <property type="match status" value="1"/>
</dbReference>
<evidence type="ECO:0000313" key="6">
    <source>
        <dbReference type="EMBL" id="CAI5716961.1"/>
    </source>
</evidence>
<dbReference type="SMART" id="SM00695">
    <property type="entry name" value="DUSP"/>
    <property type="match status" value="1"/>
</dbReference>
<evidence type="ECO:0000313" key="7">
    <source>
        <dbReference type="Proteomes" id="UP001162029"/>
    </source>
</evidence>
<comment type="caution">
    <text evidence="6">The sequence shown here is derived from an EMBL/GenBank/DDBJ whole genome shotgun (WGS) entry which is preliminary data.</text>
</comment>
<feature type="compositionally biased region" description="Polar residues" evidence="2">
    <location>
        <begin position="1308"/>
        <end position="1323"/>
    </location>
</feature>
<evidence type="ECO:0000259" key="4">
    <source>
        <dbReference type="PROSITE" id="PS50235"/>
    </source>
</evidence>
<dbReference type="InterPro" id="IPR002048">
    <property type="entry name" value="EF_hand_dom"/>
</dbReference>
<dbReference type="InterPro" id="IPR050185">
    <property type="entry name" value="Ub_carboxyl-term_hydrolase"/>
</dbReference>
<dbReference type="GO" id="GO:0004843">
    <property type="term" value="F:cysteine-type deubiquitinase activity"/>
    <property type="evidence" value="ECO:0007669"/>
    <property type="project" value="InterPro"/>
</dbReference>
<dbReference type="InterPro" id="IPR028889">
    <property type="entry name" value="USP"/>
</dbReference>
<feature type="region of interest" description="Disordered" evidence="2">
    <location>
        <begin position="89"/>
        <end position="121"/>
    </location>
</feature>
<evidence type="ECO:0000256" key="1">
    <source>
        <dbReference type="ARBA" id="ARBA00022837"/>
    </source>
</evidence>
<evidence type="ECO:0000256" key="2">
    <source>
        <dbReference type="SAM" id="MobiDB-lite"/>
    </source>
</evidence>
<reference evidence="6" key="1">
    <citation type="submission" date="2022-12" db="EMBL/GenBank/DDBJ databases">
        <authorList>
            <person name="Webb A."/>
        </authorList>
    </citation>
    <scope>NUCLEOTIDE SEQUENCE</scope>
    <source>
        <strain evidence="6">Pd1</strain>
    </source>
</reference>
<dbReference type="InterPro" id="IPR038765">
    <property type="entry name" value="Papain-like_cys_pep_sf"/>
</dbReference>
<dbReference type="PANTHER" id="PTHR21646">
    <property type="entry name" value="UBIQUITIN CARBOXYL-TERMINAL HYDROLASE"/>
    <property type="match status" value="1"/>
</dbReference>
<dbReference type="PROSITE" id="PS50235">
    <property type="entry name" value="USP_3"/>
    <property type="match status" value="1"/>
</dbReference>
<evidence type="ECO:0000259" key="3">
    <source>
        <dbReference type="PROSITE" id="PS50222"/>
    </source>
</evidence>
<feature type="domain" description="USP" evidence="4">
    <location>
        <begin position="688"/>
        <end position="1505"/>
    </location>
</feature>
<dbReference type="InterPro" id="IPR001394">
    <property type="entry name" value="Peptidase_C19_UCH"/>
</dbReference>
<dbReference type="InterPro" id="IPR018200">
    <property type="entry name" value="USP_CS"/>
</dbReference>
<dbReference type="InterPro" id="IPR006615">
    <property type="entry name" value="Pept_C19_DUSP"/>
</dbReference>
<dbReference type="InterPro" id="IPR011992">
    <property type="entry name" value="EF-hand-dom_pair"/>
</dbReference>
<feature type="compositionally biased region" description="Low complexity" evidence="2">
    <location>
        <begin position="97"/>
        <end position="118"/>
    </location>
</feature>
<gene>
    <name evidence="6" type="ORF">PDE001_LOCUS1597</name>
</gene>
<dbReference type="PROSITE" id="PS50222">
    <property type="entry name" value="EF_HAND_2"/>
    <property type="match status" value="1"/>
</dbReference>
<feature type="domain" description="DUSP" evidence="5">
    <location>
        <begin position="293"/>
        <end position="444"/>
    </location>
</feature>
<dbReference type="PROSITE" id="PS51283">
    <property type="entry name" value="DUSP"/>
    <property type="match status" value="1"/>
</dbReference>
<evidence type="ECO:0000259" key="5">
    <source>
        <dbReference type="PROSITE" id="PS51283"/>
    </source>
</evidence>
<dbReference type="SUPFAM" id="SSF54001">
    <property type="entry name" value="Cysteine proteinases"/>
    <property type="match status" value="1"/>
</dbReference>
<dbReference type="Pfam" id="PF06337">
    <property type="entry name" value="DUSP"/>
    <property type="match status" value="1"/>
</dbReference>
<keyword evidence="7" id="KW-1185">Reference proteome</keyword>
<dbReference type="SUPFAM" id="SSF143791">
    <property type="entry name" value="DUSP-like"/>
    <property type="match status" value="1"/>
</dbReference>
<dbReference type="PROSITE" id="PS00018">
    <property type="entry name" value="EF_HAND_1"/>
    <property type="match status" value="1"/>
</dbReference>
<dbReference type="PROSITE" id="PS00973">
    <property type="entry name" value="USP_2"/>
    <property type="match status" value="1"/>
</dbReference>
<feature type="region of interest" description="Disordered" evidence="2">
    <location>
        <begin position="1288"/>
        <end position="1332"/>
    </location>
</feature>
<name>A0AAV0T8G0_9STRA</name>
<dbReference type="GO" id="GO:0005509">
    <property type="term" value="F:calcium ion binding"/>
    <property type="evidence" value="ECO:0007669"/>
    <property type="project" value="InterPro"/>
</dbReference>
<proteinExistence type="predicted"/>
<sequence>MPSSSSSRGQNGSLLRFFNRHHRSASTHPTHATGAAAQQSQARRIRLLNLWNLSELYVLRELVNLSINKTTIVSDVHVDFRAFQRTARGKERTRIGTSSSASSSSSATLTTPPSVSSSMGLEHQRKQLTLLDLALGRSKRIYFSRRADLRLRLKTRRQFVRLFPLLGRASRAAQYTLFQAFDANNTGKIEFEELCEMLTKVKMATGSSVQEMAELVFNWFRRDWSEAVLTRADVKLLAVTVMELGCDCKQQTAQGYDLAASLTKLVLGEGQSQVTKHTFCQRLDCRLGANVLHMLLAPFDVVKALLNEESILQEVDKIQWKAGDTAFVVSSSWWTKWRKYVQSNCNHDFSLFSEAHRSNDNQCEQESGDQQMQEWNTRQQQLPFAECYPRPGPIANSDISANDQLGTLRRDLAEGQDFVLVSCGVWKRLVQAYGGGPEFPRQIIGVYLPGEQEEMPPRNDAILISEPKGSQQQQQVNVELYPVALQVRLVRHDSRHVYLVYARRFLLHRASTLMEIIHRMGIFPGVNAREVTLWLRRHRLQAWVRLECSLGAPYASLEGLEIASAQELLVDFRALSIDDDPHSVAQQHRRSSLATILPRSLFKVAMLQPVGNDFICCPSVNLAKFARTGDWKLFRESMAAEQAVAIIALPVSAHLGSDGVLAGIAKQMEAGTRTSRGRLVAHVGLRATGLVNMGNTCFMNSALQCFFHSPVFREYFLSNRFESEVNKNNHLGSRGAIAAAYAQLQSAIWRERDQGYLLPGRFRDEFTRVCSHFEETRQYDAHEFMVALLDCLHEDLNQGCRSNAASTDDAIQEKSSRCLVFGSFIGEDNHKSYDEFSQSHFETAGVRSDEVQGDAAWHGYNSVNSSIVVDLFHGQMRSETVCGTCGERKCTFDPNLFFSLPIPESNSVRVEVSVLLQAQKLSGGDNRDDDDDSGTVLQTEKRGYWLRRGSTVGALCDRIATAHVRASGNRFFLVEVCRNRMKRILDEDELVDKLATVAPQSLVAYERAWTLADIPVVPATIAEYFNACTTGVADSDGKERADESTRSFFDLRVGSRVDVKDKYNSWRSGTVIEVAGSGEPEKNDVRAKHHERVYVHFDASSSKWDKSFDAYDWQSRRLQPLHAQTSKSTEVFEVQVVHRFISHPSSSKVGHTSGGDHSFTGELPNLQKHSAHEQSSLNVFGTPLFVTIASDKTAQDMHQALLLQTARFWRSFNIDCKRVGNNQGNGAEETTLPYEVRVVNLENLTSERGELLPIDHSALLQHFFTRSVVALDWADYHEYTSREVLVPDDAPEGTIEAAKTDPGLRAEGNTTSEPEMENAQGNEPATDDDSPPRYAVPLAKCMDALMCEEAILLEDHWVCEQCGVPREGKRLSAIWRLPDLVMVQLKRFQYLENQHKQKVRALVDFPLKGLDFSKWIGYQDEAYSSVYDLYAVVNHVGGLTRGHYTAYCRYDADFPESSALFEGSEDQGDVQCPELWFRFDDEKVSEIAAGDVVTDAAYVLFYKRRKLSSHNVLRYAL</sequence>
<dbReference type="Gene3D" id="3.30.2230.10">
    <property type="entry name" value="DUSP-like"/>
    <property type="match status" value="1"/>
</dbReference>
<dbReference type="PANTHER" id="PTHR21646:SF46">
    <property type="entry name" value="UBIQUITIN CARBOXYL-TERMINAL HYDROLASE"/>
    <property type="match status" value="1"/>
</dbReference>
<dbReference type="Gene3D" id="1.10.238.10">
    <property type="entry name" value="EF-hand"/>
    <property type="match status" value="1"/>
</dbReference>
<organism evidence="6 7">
    <name type="scientific">Peronospora destructor</name>
    <dbReference type="NCBI Taxonomy" id="86335"/>
    <lineage>
        <taxon>Eukaryota</taxon>
        <taxon>Sar</taxon>
        <taxon>Stramenopiles</taxon>
        <taxon>Oomycota</taxon>
        <taxon>Peronosporomycetes</taxon>
        <taxon>Peronosporales</taxon>
        <taxon>Peronosporaceae</taxon>
        <taxon>Peronospora</taxon>
    </lineage>
</organism>